<keyword evidence="1" id="KW-0812">Transmembrane</keyword>
<comment type="caution">
    <text evidence="2">The sequence shown here is derived from an EMBL/GenBank/DDBJ whole genome shotgun (WGS) entry which is preliminary data.</text>
</comment>
<keyword evidence="1" id="KW-0472">Membrane</keyword>
<keyword evidence="3" id="KW-1185">Reference proteome</keyword>
<feature type="transmembrane region" description="Helical" evidence="1">
    <location>
        <begin position="35"/>
        <end position="57"/>
    </location>
</feature>
<accession>A0ABX9KER4</accession>
<proteinExistence type="predicted"/>
<evidence type="ECO:0000313" key="2">
    <source>
        <dbReference type="EMBL" id="REI39708.1"/>
    </source>
</evidence>
<dbReference type="EMBL" id="QUAJ01000034">
    <property type="protein sequence ID" value="REI39708.1"/>
    <property type="molecule type" value="Genomic_DNA"/>
</dbReference>
<dbReference type="RefSeq" id="WP_114643459.1">
    <property type="nucleotide sequence ID" value="NZ_JAACIO010000033.1"/>
</dbReference>
<sequence>MKKVNWKIYMGLLLIIMSASFYLLEYLLFGDIHHILVFLIEDIAFLFIEVLLVTLIIHKILDNREKKERMEKLNMVIGTFYSEIGTELLNIIANMDGEIIRSQSKFKITDHPSEEEFQNMCAVLKEHKSQLNVEEVNWGKLKLLLENKKDFLLRLLENNNLLEHESFTDLLWAVFHLAEELKYRDTLVGLPEEDYRHLTGDMNRVYGELKNQWISYIDHLRESYPFLFSLACRTNPFDLNSSPIVRK</sequence>
<feature type="transmembrane region" description="Helical" evidence="1">
    <location>
        <begin position="12"/>
        <end position="29"/>
    </location>
</feature>
<evidence type="ECO:0000313" key="3">
    <source>
        <dbReference type="Proteomes" id="UP000263486"/>
    </source>
</evidence>
<organism evidence="2 3">
    <name type="scientific">Psychrilyobacter piezotolerans</name>
    <dbReference type="NCBI Taxonomy" id="2293438"/>
    <lineage>
        <taxon>Bacteria</taxon>
        <taxon>Fusobacteriati</taxon>
        <taxon>Fusobacteriota</taxon>
        <taxon>Fusobacteriia</taxon>
        <taxon>Fusobacteriales</taxon>
        <taxon>Fusobacteriaceae</taxon>
        <taxon>Psychrilyobacter</taxon>
    </lineage>
</organism>
<evidence type="ECO:0000256" key="1">
    <source>
        <dbReference type="SAM" id="Phobius"/>
    </source>
</evidence>
<name>A0ABX9KER4_9FUSO</name>
<dbReference type="Proteomes" id="UP000263486">
    <property type="component" value="Unassembled WGS sequence"/>
</dbReference>
<reference evidence="2 3" key="1">
    <citation type="submission" date="2018-08" db="EMBL/GenBank/DDBJ databases">
        <title>Draft genome sequence of Psychrilyobacter sp. strain SD5 isolated from Black Sea water.</title>
        <authorList>
            <person name="Yadav S."/>
            <person name="Villanueva L."/>
            <person name="Damste J.S.S."/>
        </authorList>
    </citation>
    <scope>NUCLEOTIDE SEQUENCE [LARGE SCALE GENOMIC DNA]</scope>
    <source>
        <strain evidence="2 3">SD5</strain>
    </source>
</reference>
<protein>
    <submittedName>
        <fullName evidence="2">Uncharacterized protein</fullName>
    </submittedName>
</protein>
<gene>
    <name evidence="2" type="ORF">DYH56_13780</name>
</gene>
<keyword evidence="1" id="KW-1133">Transmembrane helix</keyword>